<organism evidence="2">
    <name type="scientific">uncultured Thermomicrobiales bacterium</name>
    <dbReference type="NCBI Taxonomy" id="1645740"/>
    <lineage>
        <taxon>Bacteria</taxon>
        <taxon>Pseudomonadati</taxon>
        <taxon>Thermomicrobiota</taxon>
        <taxon>Thermomicrobia</taxon>
        <taxon>Thermomicrobiales</taxon>
        <taxon>environmental samples</taxon>
    </lineage>
</organism>
<feature type="compositionally biased region" description="Basic and acidic residues" evidence="1">
    <location>
        <begin position="253"/>
        <end position="263"/>
    </location>
</feature>
<feature type="compositionally biased region" description="Basic residues" evidence="1">
    <location>
        <begin position="290"/>
        <end position="308"/>
    </location>
</feature>
<feature type="compositionally biased region" description="Basic and acidic residues" evidence="1">
    <location>
        <begin position="93"/>
        <end position="113"/>
    </location>
</feature>
<feature type="non-terminal residue" evidence="2">
    <location>
        <position position="1"/>
    </location>
</feature>
<feature type="compositionally biased region" description="Basic and acidic residues" evidence="1">
    <location>
        <begin position="467"/>
        <end position="486"/>
    </location>
</feature>
<feature type="compositionally biased region" description="Low complexity" evidence="1">
    <location>
        <begin position="60"/>
        <end position="70"/>
    </location>
</feature>
<feature type="region of interest" description="Disordered" evidence="1">
    <location>
        <begin position="1"/>
        <end position="79"/>
    </location>
</feature>
<name>A0A6J4VK83_9BACT</name>
<evidence type="ECO:0000313" key="2">
    <source>
        <dbReference type="EMBL" id="CAA9580355.1"/>
    </source>
</evidence>
<feature type="compositionally biased region" description="Basic and acidic residues" evidence="1">
    <location>
        <begin position="179"/>
        <end position="194"/>
    </location>
</feature>
<feature type="non-terminal residue" evidence="2">
    <location>
        <position position="539"/>
    </location>
</feature>
<reference evidence="2" key="1">
    <citation type="submission" date="2020-02" db="EMBL/GenBank/DDBJ databases">
        <authorList>
            <person name="Meier V. D."/>
        </authorList>
    </citation>
    <scope>NUCLEOTIDE SEQUENCE</scope>
    <source>
        <strain evidence="2">AVDCRST_MAG19</strain>
    </source>
</reference>
<dbReference type="AlphaFoldDB" id="A0A6J4VK83"/>
<feature type="region of interest" description="Disordered" evidence="1">
    <location>
        <begin position="93"/>
        <end position="157"/>
    </location>
</feature>
<feature type="compositionally biased region" description="Basic residues" evidence="1">
    <location>
        <begin position="195"/>
        <end position="218"/>
    </location>
</feature>
<evidence type="ECO:0000256" key="1">
    <source>
        <dbReference type="SAM" id="MobiDB-lite"/>
    </source>
</evidence>
<feature type="compositionally biased region" description="Basic and acidic residues" evidence="1">
    <location>
        <begin position="524"/>
        <end position="539"/>
    </location>
</feature>
<feature type="compositionally biased region" description="Basic residues" evidence="1">
    <location>
        <begin position="128"/>
        <end position="138"/>
    </location>
</feature>
<sequence length="539" mass="57492">ECVDGRTPRDRSPSAPGLGARGVAGRGLASPRARPEPARPRAVPRAADDLGRGGLRLRRQALAGGRRTALPRPLGEPAAGDLRCLRADLRDAGDGRRRAPARGRADGGGDAADRLAGGRGAGGEGCRGRRRAPLRAPRRLAGDRGVHRERRGLHGAAGGRRCLAVGAGRARRVGPGAAPRDRGARRGSDAAEALRRRHARGRPRLRLVARRRRPKRAAAGRLAAGRVRGGAGAGADPRLVARLGRVRLRRRHLPSDLPERGDGRAGPPGRLDRHAPRPLLAAPRPGGAGGRRRPRRSAAAAARRRRRAAPPDRRRPARHRLLGRAPPGDARARGYPARTLAARLAGGGRGRRRLVAALPDPGRRPVRDLAGATPGRRLGAAGDGSASGPGDAGDRRPPQPVRGRGARERRRDQPGGLRAAELPEPGRGGGLPAAARAGGRYDLRRLRQPGDLLPGGPPRRLPVPLRRRAEGDPRQLRRPPPVDRRPRPAALRRRHDRARPLPRQRQGVLGGRPPPLPHGRPRPRRPDHAGERRPRAGSV</sequence>
<feature type="region of interest" description="Disordered" evidence="1">
    <location>
        <begin position="251"/>
        <end position="539"/>
    </location>
</feature>
<feature type="region of interest" description="Disordered" evidence="1">
    <location>
        <begin position="170"/>
        <end position="235"/>
    </location>
</feature>
<feature type="compositionally biased region" description="Basic and acidic residues" evidence="1">
    <location>
        <begin position="1"/>
        <end position="12"/>
    </location>
</feature>
<protein>
    <submittedName>
        <fullName evidence="2">Uncharacterized protein</fullName>
    </submittedName>
</protein>
<accession>A0A6J4VK83</accession>
<proteinExistence type="predicted"/>
<feature type="compositionally biased region" description="Basic residues" evidence="1">
    <location>
        <begin position="490"/>
        <end position="502"/>
    </location>
</feature>
<feature type="compositionally biased region" description="Gly residues" evidence="1">
    <location>
        <begin position="381"/>
        <end position="391"/>
    </location>
</feature>
<dbReference type="EMBL" id="CADCWL010000216">
    <property type="protein sequence ID" value="CAA9580355.1"/>
    <property type="molecule type" value="Genomic_DNA"/>
</dbReference>
<gene>
    <name evidence="2" type="ORF">AVDCRST_MAG19-3870</name>
</gene>